<keyword evidence="11 14" id="KW-0503">Monooxygenase</keyword>
<dbReference type="InterPro" id="IPR002401">
    <property type="entry name" value="Cyt_P450_E_grp-I"/>
</dbReference>
<feature type="binding site" description="axial binding residue" evidence="13">
    <location>
        <position position="433"/>
    </location>
    <ligand>
        <name>heme</name>
        <dbReference type="ChEBI" id="CHEBI:30413"/>
    </ligand>
    <ligandPart>
        <name>Fe</name>
        <dbReference type="ChEBI" id="CHEBI:18248"/>
    </ligandPart>
</feature>
<accession>A0A1X6N5R1</accession>
<dbReference type="InterPro" id="IPR001128">
    <property type="entry name" value="Cyt_P450"/>
</dbReference>
<dbReference type="PROSITE" id="PS00086">
    <property type="entry name" value="CYTOCHROME_P450"/>
    <property type="match status" value="1"/>
</dbReference>
<name>A0A1X6N5R1_9APHY</name>
<dbReference type="InterPro" id="IPR036396">
    <property type="entry name" value="Cyt_P450_sf"/>
</dbReference>
<gene>
    <name evidence="16" type="ORF">POSPLADRAFT_1054593</name>
</gene>
<dbReference type="GeneID" id="36325486"/>
<dbReference type="RefSeq" id="XP_024340755.1">
    <property type="nucleotide sequence ID" value="XM_024480536.1"/>
</dbReference>
<evidence type="ECO:0000256" key="2">
    <source>
        <dbReference type="ARBA" id="ARBA00004167"/>
    </source>
</evidence>
<keyword evidence="17" id="KW-1185">Reference proteome</keyword>
<dbReference type="EMBL" id="KZ110594">
    <property type="protein sequence ID" value="OSX63961.1"/>
    <property type="molecule type" value="Genomic_DNA"/>
</dbReference>
<evidence type="ECO:0000256" key="7">
    <source>
        <dbReference type="ARBA" id="ARBA00022723"/>
    </source>
</evidence>
<evidence type="ECO:0000256" key="4">
    <source>
        <dbReference type="ARBA" id="ARBA00010617"/>
    </source>
</evidence>
<sequence>MPPMILAVAFTAFCILLLARLAKRRSVALPPGPQGWPIIGNALDFPTSHQWKTFAQWGDRWGDIMSVSLLGRAVVVLNSFRLASEMLEKKSSIYSDRPTFVVAGEMVGWDHIGSQIQYGPRLRETRRLLSQFMGSREKALKFASHIEAETHRFLSRVLYNPETLVAQIRKTAASTILMMAYGYTVQEVEDPLIQVAERAISDASQALTPANFFVDMFPKLRHVPQWVPGFGWKKGVAKMADTLTEMREMPFEFVKKQLANGTAAHSFTSKHLEGRLSPEREQLIKDTASALYVGGSDTTVSTIASFFLAMMRNPEVQKRAQAEIDAIIGNDRLPTLADRNDLPYVNALCSEVMRMCPSAPIAFPHVLSEDDIHAGYALPKGTMVIANIWKFAHDPRLYSNPWEFNPDRFIATDKKPAEQDPHDMVFGFGRRNCPGMHFADAAVFMTCAMSLAVFDITKPVVDGVIIEPAVEMSSGIISHPLPFQCSIKPRSAKAESLILNTNELQA</sequence>
<keyword evidence="6" id="KW-0812">Transmembrane</keyword>
<dbReference type="PANTHER" id="PTHR46300:SF7">
    <property type="entry name" value="P450, PUTATIVE (EUROFUNG)-RELATED"/>
    <property type="match status" value="1"/>
</dbReference>
<dbReference type="GO" id="GO:0005506">
    <property type="term" value="F:iron ion binding"/>
    <property type="evidence" value="ECO:0007669"/>
    <property type="project" value="InterPro"/>
</dbReference>
<evidence type="ECO:0000256" key="13">
    <source>
        <dbReference type="PIRSR" id="PIRSR602401-1"/>
    </source>
</evidence>
<keyword evidence="15" id="KW-0732">Signal</keyword>
<dbReference type="GO" id="GO:0020037">
    <property type="term" value="F:heme binding"/>
    <property type="evidence" value="ECO:0007669"/>
    <property type="project" value="InterPro"/>
</dbReference>
<proteinExistence type="inferred from homology"/>
<comment type="pathway">
    <text evidence="3">Secondary metabolite biosynthesis.</text>
</comment>
<reference evidence="16 17" key="1">
    <citation type="submission" date="2017-04" db="EMBL/GenBank/DDBJ databases">
        <title>Genome Sequence of the Model Brown-Rot Fungus Postia placenta SB12.</title>
        <authorList>
            <consortium name="DOE Joint Genome Institute"/>
            <person name="Gaskell J."/>
            <person name="Kersten P."/>
            <person name="Larrondo L.F."/>
            <person name="Canessa P."/>
            <person name="Martinez D."/>
            <person name="Hibbett D."/>
            <person name="Schmoll M."/>
            <person name="Kubicek C.P."/>
            <person name="Martinez A.T."/>
            <person name="Yadav J."/>
            <person name="Master E."/>
            <person name="Magnuson J.K."/>
            <person name="James T."/>
            <person name="Yaver D."/>
            <person name="Berka R."/>
            <person name="Labutti K."/>
            <person name="Lipzen A."/>
            <person name="Aerts A."/>
            <person name="Barry K."/>
            <person name="Henrissat B."/>
            <person name="Blanchette R."/>
            <person name="Grigoriev I."/>
            <person name="Cullen D."/>
        </authorList>
    </citation>
    <scope>NUCLEOTIDE SEQUENCE [LARGE SCALE GENOMIC DNA]</scope>
    <source>
        <strain evidence="16 17">MAD-698-R-SB12</strain>
    </source>
</reference>
<evidence type="ECO:0000256" key="15">
    <source>
        <dbReference type="SAM" id="SignalP"/>
    </source>
</evidence>
<feature type="chain" id="PRO_5010887389" description="Cytochrome P450" evidence="15">
    <location>
        <begin position="25"/>
        <end position="506"/>
    </location>
</feature>
<dbReference type="SUPFAM" id="SSF48264">
    <property type="entry name" value="Cytochrome P450"/>
    <property type="match status" value="1"/>
</dbReference>
<evidence type="ECO:0008006" key="18">
    <source>
        <dbReference type="Google" id="ProtNLM"/>
    </source>
</evidence>
<dbReference type="GO" id="GO:0016705">
    <property type="term" value="F:oxidoreductase activity, acting on paired donors, with incorporation or reduction of molecular oxygen"/>
    <property type="evidence" value="ECO:0007669"/>
    <property type="project" value="InterPro"/>
</dbReference>
<dbReference type="CDD" id="cd11065">
    <property type="entry name" value="CYP64-like"/>
    <property type="match status" value="1"/>
</dbReference>
<dbReference type="Gene3D" id="1.10.630.10">
    <property type="entry name" value="Cytochrome P450"/>
    <property type="match status" value="1"/>
</dbReference>
<evidence type="ECO:0000256" key="12">
    <source>
        <dbReference type="ARBA" id="ARBA00023136"/>
    </source>
</evidence>
<dbReference type="InterPro" id="IPR017972">
    <property type="entry name" value="Cyt_P450_CS"/>
</dbReference>
<protein>
    <recommendedName>
        <fullName evidence="18">Cytochrome P450</fullName>
    </recommendedName>
</protein>
<dbReference type="PANTHER" id="PTHR46300">
    <property type="entry name" value="P450, PUTATIVE (EUROFUNG)-RELATED-RELATED"/>
    <property type="match status" value="1"/>
</dbReference>
<comment type="subcellular location">
    <subcellularLocation>
        <location evidence="2">Membrane</location>
        <topology evidence="2">Single-pass membrane protein</topology>
    </subcellularLocation>
</comment>
<dbReference type="AlphaFoldDB" id="A0A1X6N5R1"/>
<feature type="signal peptide" evidence="15">
    <location>
        <begin position="1"/>
        <end position="24"/>
    </location>
</feature>
<dbReference type="GO" id="GO:0016020">
    <property type="term" value="C:membrane"/>
    <property type="evidence" value="ECO:0007669"/>
    <property type="project" value="UniProtKB-SubCell"/>
</dbReference>
<evidence type="ECO:0000256" key="11">
    <source>
        <dbReference type="ARBA" id="ARBA00023033"/>
    </source>
</evidence>
<comment type="similarity">
    <text evidence="4 14">Belongs to the cytochrome P450 family.</text>
</comment>
<dbReference type="PRINTS" id="PR00385">
    <property type="entry name" value="P450"/>
</dbReference>
<dbReference type="Proteomes" id="UP000194127">
    <property type="component" value="Unassembled WGS sequence"/>
</dbReference>
<keyword evidence="5 13" id="KW-0349">Heme</keyword>
<evidence type="ECO:0000256" key="9">
    <source>
        <dbReference type="ARBA" id="ARBA00023002"/>
    </source>
</evidence>
<dbReference type="STRING" id="670580.A0A1X6N5R1"/>
<dbReference type="PRINTS" id="PR00463">
    <property type="entry name" value="EP450I"/>
</dbReference>
<evidence type="ECO:0000313" key="16">
    <source>
        <dbReference type="EMBL" id="OSX63961.1"/>
    </source>
</evidence>
<evidence type="ECO:0000313" key="17">
    <source>
        <dbReference type="Proteomes" id="UP000194127"/>
    </source>
</evidence>
<comment type="cofactor">
    <cofactor evidence="1 13">
        <name>heme</name>
        <dbReference type="ChEBI" id="CHEBI:30413"/>
    </cofactor>
</comment>
<organism evidence="16 17">
    <name type="scientific">Postia placenta MAD-698-R-SB12</name>
    <dbReference type="NCBI Taxonomy" id="670580"/>
    <lineage>
        <taxon>Eukaryota</taxon>
        <taxon>Fungi</taxon>
        <taxon>Dikarya</taxon>
        <taxon>Basidiomycota</taxon>
        <taxon>Agaricomycotina</taxon>
        <taxon>Agaricomycetes</taxon>
        <taxon>Polyporales</taxon>
        <taxon>Adustoporiaceae</taxon>
        <taxon>Rhodonia</taxon>
    </lineage>
</organism>
<dbReference type="InterPro" id="IPR050364">
    <property type="entry name" value="Cytochrome_P450_fung"/>
</dbReference>
<dbReference type="OrthoDB" id="2789670at2759"/>
<evidence type="ECO:0000256" key="10">
    <source>
        <dbReference type="ARBA" id="ARBA00023004"/>
    </source>
</evidence>
<dbReference type="Pfam" id="PF00067">
    <property type="entry name" value="p450"/>
    <property type="match status" value="1"/>
</dbReference>
<keyword evidence="12" id="KW-0472">Membrane</keyword>
<keyword evidence="8" id="KW-1133">Transmembrane helix</keyword>
<evidence type="ECO:0000256" key="8">
    <source>
        <dbReference type="ARBA" id="ARBA00022989"/>
    </source>
</evidence>
<evidence type="ECO:0000256" key="6">
    <source>
        <dbReference type="ARBA" id="ARBA00022692"/>
    </source>
</evidence>
<evidence type="ECO:0000256" key="5">
    <source>
        <dbReference type="ARBA" id="ARBA00022617"/>
    </source>
</evidence>
<keyword evidence="10 13" id="KW-0408">Iron</keyword>
<dbReference type="GO" id="GO:0004497">
    <property type="term" value="F:monooxygenase activity"/>
    <property type="evidence" value="ECO:0007669"/>
    <property type="project" value="UniProtKB-KW"/>
</dbReference>
<evidence type="ECO:0000256" key="14">
    <source>
        <dbReference type="RuleBase" id="RU000461"/>
    </source>
</evidence>
<evidence type="ECO:0000256" key="1">
    <source>
        <dbReference type="ARBA" id="ARBA00001971"/>
    </source>
</evidence>
<keyword evidence="9 14" id="KW-0560">Oxidoreductase</keyword>
<keyword evidence="7 13" id="KW-0479">Metal-binding</keyword>
<evidence type="ECO:0000256" key="3">
    <source>
        <dbReference type="ARBA" id="ARBA00005179"/>
    </source>
</evidence>